<reference evidence="2" key="1">
    <citation type="submission" date="2020-05" db="EMBL/GenBank/DDBJ databases">
        <authorList>
            <person name="Chiriac C."/>
            <person name="Salcher M."/>
            <person name="Ghai R."/>
            <person name="Kavagutti S V."/>
        </authorList>
    </citation>
    <scope>NUCLEOTIDE SEQUENCE</scope>
</reference>
<dbReference type="InterPro" id="IPR013785">
    <property type="entry name" value="Aldolase_TIM"/>
</dbReference>
<organism evidence="2">
    <name type="scientific">freshwater metagenome</name>
    <dbReference type="NCBI Taxonomy" id="449393"/>
    <lineage>
        <taxon>unclassified sequences</taxon>
        <taxon>metagenomes</taxon>
        <taxon>ecological metagenomes</taxon>
    </lineage>
</organism>
<evidence type="ECO:0000256" key="1">
    <source>
        <dbReference type="ARBA" id="ARBA00023270"/>
    </source>
</evidence>
<evidence type="ECO:0000313" key="2">
    <source>
        <dbReference type="EMBL" id="CAB4997908.1"/>
    </source>
</evidence>
<dbReference type="GO" id="GO:0005975">
    <property type="term" value="P:carbohydrate metabolic process"/>
    <property type="evidence" value="ECO:0007669"/>
    <property type="project" value="InterPro"/>
</dbReference>
<protein>
    <submittedName>
        <fullName evidence="2">Unannotated protein</fullName>
    </submittedName>
</protein>
<dbReference type="Pfam" id="PF00923">
    <property type="entry name" value="TAL_FSA"/>
    <property type="match status" value="1"/>
</dbReference>
<dbReference type="Gene3D" id="3.20.20.70">
    <property type="entry name" value="Aldolase class I"/>
    <property type="match status" value="1"/>
</dbReference>
<dbReference type="InterPro" id="IPR001585">
    <property type="entry name" value="TAL/FSA"/>
</dbReference>
<sequence>MPEATLNAVDQHGHVIGDTVRGTGPAAAAVWQSLATQGIDQDSVCDKLEIEGVQKFIDSWEQLRTTVQNAMQGS</sequence>
<dbReference type="EMBL" id="CAFBPA010000030">
    <property type="protein sequence ID" value="CAB4997908.1"/>
    <property type="molecule type" value="Genomic_DNA"/>
</dbReference>
<name>A0A6J7NYX3_9ZZZZ</name>
<dbReference type="AlphaFoldDB" id="A0A6J7NYX3"/>
<gene>
    <name evidence="2" type="ORF">UFOPK4043_00316</name>
</gene>
<dbReference type="SUPFAM" id="SSF51569">
    <property type="entry name" value="Aldolase"/>
    <property type="match status" value="1"/>
</dbReference>
<keyword evidence="1" id="KW-0704">Schiff base</keyword>
<proteinExistence type="predicted"/>
<accession>A0A6J7NYX3</accession>